<evidence type="ECO:0000256" key="6">
    <source>
        <dbReference type="ARBA" id="ARBA00023136"/>
    </source>
</evidence>
<evidence type="ECO:0000256" key="9">
    <source>
        <dbReference type="SAM" id="Phobius"/>
    </source>
</evidence>
<keyword evidence="6 9" id="KW-0472">Membrane</keyword>
<evidence type="ECO:0000256" key="4">
    <source>
        <dbReference type="ARBA" id="ARBA00022989"/>
    </source>
</evidence>
<organism evidence="11 12">
    <name type="scientific">Caenorhabditis nigoni</name>
    <dbReference type="NCBI Taxonomy" id="1611254"/>
    <lineage>
        <taxon>Eukaryota</taxon>
        <taxon>Metazoa</taxon>
        <taxon>Ecdysozoa</taxon>
        <taxon>Nematoda</taxon>
        <taxon>Chromadorea</taxon>
        <taxon>Rhabditida</taxon>
        <taxon>Rhabditina</taxon>
        <taxon>Rhabditomorpha</taxon>
        <taxon>Rhabditoidea</taxon>
        <taxon>Rhabditidae</taxon>
        <taxon>Peloderinae</taxon>
        <taxon>Caenorhabditis</taxon>
    </lineage>
</organism>
<name>A0A2G5S8K8_9PELO</name>
<dbReference type="PRINTS" id="PR01333">
    <property type="entry name" value="2POREKCHANEL"/>
</dbReference>
<feature type="domain" description="Potassium channel" evidence="10">
    <location>
        <begin position="125"/>
        <end position="190"/>
    </location>
</feature>
<sequence length="309" mass="34396">VHFGRTSARRRNAMILENNSGDGDDEDRPKEGFLANLRLALFHLVLIFATVAYIIAGAYLFTKIEHQAELDRYQSYHSIYKNFVHNLIYDSSGNRSVSEVENMIDAFTSINFRAFKDGLKPTGRIYFLVPQETSRWSMISAIFFTTTVLTSIGYGNLIPISTGGKIFCVGYAIFGIPLTLVTIADLAKFVADMLIMDPTEDPKTGRQLLVLVFLLGYMTISACVYTILEPMWSFLDSFYFCLVSLLTVGFGDLYPSGTVEYMLCSIVFIFIGLILTTLAVDVSGSVGIAKMHSIGRGFDAMKMLNALRS</sequence>
<comment type="subcellular location">
    <subcellularLocation>
        <location evidence="1">Membrane</location>
        <topology evidence="1">Multi-pass membrane protein</topology>
    </subcellularLocation>
</comment>
<keyword evidence="3 8" id="KW-0812">Transmembrane</keyword>
<keyword evidence="7 8" id="KW-0407">Ion channel</keyword>
<feature type="transmembrane region" description="Helical" evidence="9">
    <location>
        <begin position="136"/>
        <end position="158"/>
    </location>
</feature>
<dbReference type="Proteomes" id="UP000230233">
    <property type="component" value="Unassembled WGS sequence"/>
</dbReference>
<keyword evidence="5 8" id="KW-0406">Ion transport</keyword>
<gene>
    <name evidence="11" type="ORF">B9Z55_029137</name>
</gene>
<dbReference type="GO" id="GO:0005886">
    <property type="term" value="C:plasma membrane"/>
    <property type="evidence" value="ECO:0007669"/>
    <property type="project" value="TreeGrafter"/>
</dbReference>
<evidence type="ECO:0000256" key="1">
    <source>
        <dbReference type="ARBA" id="ARBA00004141"/>
    </source>
</evidence>
<evidence type="ECO:0000256" key="7">
    <source>
        <dbReference type="ARBA" id="ARBA00023303"/>
    </source>
</evidence>
<reference evidence="12" key="1">
    <citation type="submission" date="2017-10" db="EMBL/GenBank/DDBJ databases">
        <title>Rapid genome shrinkage in a self-fertile nematode reveals novel sperm competition proteins.</title>
        <authorList>
            <person name="Yin D."/>
            <person name="Schwarz E.M."/>
            <person name="Thomas C.G."/>
            <person name="Felde R.L."/>
            <person name="Korf I.F."/>
            <person name="Cutter A.D."/>
            <person name="Schartner C.M."/>
            <person name="Ralston E.J."/>
            <person name="Meyer B.J."/>
            <person name="Haag E.S."/>
        </authorList>
    </citation>
    <scope>NUCLEOTIDE SEQUENCE [LARGE SCALE GENOMIC DNA]</scope>
    <source>
        <strain evidence="12">JU1422</strain>
    </source>
</reference>
<dbReference type="Pfam" id="PF07885">
    <property type="entry name" value="Ion_trans_2"/>
    <property type="match status" value="2"/>
</dbReference>
<dbReference type="SUPFAM" id="SSF81324">
    <property type="entry name" value="Voltage-gated potassium channels"/>
    <property type="match status" value="2"/>
</dbReference>
<dbReference type="EMBL" id="PDUG01000119">
    <property type="protein sequence ID" value="PIC11357.1"/>
    <property type="molecule type" value="Genomic_DNA"/>
</dbReference>
<feature type="transmembrane region" description="Helical" evidence="9">
    <location>
        <begin position="208"/>
        <end position="228"/>
    </location>
</feature>
<dbReference type="Gene3D" id="1.10.287.70">
    <property type="match status" value="1"/>
</dbReference>
<feature type="transmembrane region" description="Helical" evidence="9">
    <location>
        <begin position="261"/>
        <end position="280"/>
    </location>
</feature>
<evidence type="ECO:0000256" key="5">
    <source>
        <dbReference type="ARBA" id="ARBA00023065"/>
    </source>
</evidence>
<feature type="transmembrane region" description="Helical" evidence="9">
    <location>
        <begin position="164"/>
        <end position="187"/>
    </location>
</feature>
<evidence type="ECO:0000256" key="3">
    <source>
        <dbReference type="ARBA" id="ARBA00022692"/>
    </source>
</evidence>
<feature type="non-terminal residue" evidence="11">
    <location>
        <position position="1"/>
    </location>
</feature>
<proteinExistence type="inferred from homology"/>
<evidence type="ECO:0000256" key="8">
    <source>
        <dbReference type="RuleBase" id="RU003857"/>
    </source>
</evidence>
<protein>
    <recommendedName>
        <fullName evidence="10">Potassium channel domain-containing protein</fullName>
    </recommendedName>
</protein>
<keyword evidence="12" id="KW-1185">Reference proteome</keyword>
<dbReference type="FunFam" id="1.10.287.70:FF:000269">
    <property type="entry name" value="TWiK family of potassium channels"/>
    <property type="match status" value="1"/>
</dbReference>
<dbReference type="PANTHER" id="PTHR11003:SF156">
    <property type="entry name" value="POTASSIUM CHANNEL DOMAIN-CONTAINING PROTEIN"/>
    <property type="match status" value="1"/>
</dbReference>
<feature type="transmembrane region" description="Helical" evidence="9">
    <location>
        <begin position="40"/>
        <end position="62"/>
    </location>
</feature>
<evidence type="ECO:0000313" key="12">
    <source>
        <dbReference type="Proteomes" id="UP000230233"/>
    </source>
</evidence>
<dbReference type="AlphaFoldDB" id="A0A2G5S8K8"/>
<dbReference type="InterPro" id="IPR013099">
    <property type="entry name" value="K_chnl_dom"/>
</dbReference>
<comment type="similarity">
    <text evidence="8">Belongs to the two pore domain potassium channel (TC 1.A.1.8) family.</text>
</comment>
<evidence type="ECO:0000259" key="10">
    <source>
        <dbReference type="Pfam" id="PF07885"/>
    </source>
</evidence>
<evidence type="ECO:0000256" key="2">
    <source>
        <dbReference type="ARBA" id="ARBA00022448"/>
    </source>
</evidence>
<dbReference type="GO" id="GO:0030322">
    <property type="term" value="P:stabilization of membrane potential"/>
    <property type="evidence" value="ECO:0007669"/>
    <property type="project" value="TreeGrafter"/>
</dbReference>
<comment type="caution">
    <text evidence="11">The sequence shown here is derived from an EMBL/GenBank/DDBJ whole genome shotgun (WGS) entry which is preliminary data.</text>
</comment>
<dbReference type="InterPro" id="IPR003280">
    <property type="entry name" value="2pore_dom_K_chnl"/>
</dbReference>
<dbReference type="GO" id="GO:0015271">
    <property type="term" value="F:outward rectifier potassium channel activity"/>
    <property type="evidence" value="ECO:0007669"/>
    <property type="project" value="TreeGrafter"/>
</dbReference>
<keyword evidence="2 8" id="KW-0813">Transport</keyword>
<dbReference type="OrthoDB" id="297496at2759"/>
<feature type="transmembrane region" description="Helical" evidence="9">
    <location>
        <begin position="234"/>
        <end position="254"/>
    </location>
</feature>
<accession>A0A2G5S8K8</accession>
<feature type="domain" description="Potassium channel" evidence="10">
    <location>
        <begin position="213"/>
        <end position="285"/>
    </location>
</feature>
<evidence type="ECO:0000313" key="11">
    <source>
        <dbReference type="EMBL" id="PIC11357.1"/>
    </source>
</evidence>
<dbReference type="PANTHER" id="PTHR11003">
    <property type="entry name" value="POTASSIUM CHANNEL, SUBFAMILY K"/>
    <property type="match status" value="1"/>
</dbReference>
<keyword evidence="4 9" id="KW-1133">Transmembrane helix</keyword>
<dbReference type="GO" id="GO:0022841">
    <property type="term" value="F:potassium ion leak channel activity"/>
    <property type="evidence" value="ECO:0007669"/>
    <property type="project" value="TreeGrafter"/>
</dbReference>